<evidence type="ECO:0000313" key="1">
    <source>
        <dbReference type="EMBL" id="QIG59187.1"/>
    </source>
</evidence>
<proteinExistence type="predicted"/>
<keyword evidence="2" id="KW-1185">Reference proteome</keyword>
<protein>
    <submittedName>
        <fullName evidence="1">Uncharacterized protein</fullName>
    </submittedName>
</protein>
<gene>
    <name evidence="1" type="ORF">crAss002_77</name>
</gene>
<reference evidence="1 2" key="1">
    <citation type="submission" date="2020-01" db="EMBL/GenBank/DDBJ databases">
        <title>PhicrAss002; a novel member of the crAss-like phage family isolated from the human gut following selective antibiotic enrichment.</title>
        <authorList>
            <person name="Guerin E."/>
            <person name="Shkoporov A.N."/>
            <person name="Stockdale S.R."/>
            <person name="Khokhlova E.V."/>
            <person name="Clooney A.G."/>
            <person name="Daly K.M."/>
            <person name="Draper L.A."/>
            <person name="Ross P.R."/>
            <person name="Hill C."/>
        </authorList>
    </citation>
    <scope>NUCLEOTIDE SEQUENCE [LARGE SCALE GENOMIC DNA]</scope>
</reference>
<dbReference type="EMBL" id="MN917146">
    <property type="protein sequence ID" value="QIG59187.1"/>
    <property type="molecule type" value="Genomic_DNA"/>
</dbReference>
<evidence type="ECO:0000313" key="2">
    <source>
        <dbReference type="Proteomes" id="UP000595483"/>
    </source>
</evidence>
<sequence length="60" mass="6669">MELIICHGEVISNNIKNIHKVDATIIKANNVVRRVILVLIRNSLHLISAIINSNVKTVIS</sequence>
<accession>A0A7S5R546</accession>
<organism evidence="1 2">
    <name type="scientific">Bacteroides phage crAss002</name>
    <dbReference type="NCBI Taxonomy" id="2709317"/>
    <lineage>
        <taxon>Viruses</taxon>
        <taxon>Duplodnaviria</taxon>
        <taxon>Heunggongvirae</taxon>
        <taxon>Uroviricota</taxon>
        <taxon>Caudoviricetes</taxon>
        <taxon>Crassvirales</taxon>
        <taxon>Intestiviridae</taxon>
        <taxon>Churivirinae</taxon>
        <taxon>Jahgtovirus</taxon>
        <taxon>Jahgtovirus secundus</taxon>
    </lineage>
</organism>
<dbReference type="Proteomes" id="UP000595483">
    <property type="component" value="Segment"/>
</dbReference>
<name>A0A7S5R546_9CAUD</name>